<dbReference type="PROSITE" id="PS00764">
    <property type="entry name" value="ENDONUCLEASE_III_1"/>
    <property type="match status" value="1"/>
</dbReference>
<dbReference type="GO" id="GO:0000701">
    <property type="term" value="F:purine-specific mismatch base pair DNA N-glycosylase activity"/>
    <property type="evidence" value="ECO:0007669"/>
    <property type="project" value="UniProtKB-EC"/>
</dbReference>
<dbReference type="SMART" id="SM00478">
    <property type="entry name" value="ENDO3c"/>
    <property type="match status" value="1"/>
</dbReference>
<dbReference type="Pfam" id="PF08546">
    <property type="entry name" value="ApbA_C"/>
    <property type="match status" value="1"/>
</dbReference>
<dbReference type="Gene3D" id="1.10.1040.10">
    <property type="entry name" value="N-(1-d-carboxylethyl)-l-norvaline Dehydrogenase, domain 2"/>
    <property type="match status" value="1"/>
</dbReference>
<evidence type="ECO:0000256" key="17">
    <source>
        <dbReference type="SAM" id="MobiDB-lite"/>
    </source>
</evidence>
<keyword evidence="12 19" id="KW-0560">Oxidoreductase</keyword>
<keyword evidence="14" id="KW-0411">Iron-sulfur</keyword>
<dbReference type="OrthoDB" id="9802365at2"/>
<evidence type="ECO:0000313" key="20">
    <source>
        <dbReference type="Proteomes" id="UP000490386"/>
    </source>
</evidence>
<keyword evidence="10" id="KW-0378">Hydrolase</keyword>
<sequence>MSPISYGARRLVPGHRTEPGYPRQPPFYTREGEQMRVAVIGAGAVGGALALLLDRAGHEIVLVERQDATAAAADRRRLTLTGAFGTHSAELATRRALSGAFDLILVAVKAQDTVRALEPHLEAVARSVTVVVQNGLEGASTVERMLTSLPHALTTGFVAGGLATFAVNRPSSDEVRATATGSLTLGTASRADAARLSQLASDLSSAIETRYTDDLASALWSKLLINQVNALPAITGLSVQEAGRDPALLRVLAASMGELLAVAAASGAHHVEVGPLDAALVSLANTQPHEPGDANARNERLARELSAAFGPTPNYASTLQSIRRGEATEIDALNGAVVAHGRALGLPAPVNAALAGLVHEIERGHPHFSPSAVHSSTVTAAVNAWFDRGHRALAWRLPMTTPWGVLVSETMLQQTQAARVEPKWLEFIDRWPTPAAMASASEAEVLRFWDRLGYPRRALWLLACARSIVADHAGAVPRTREELLALPGVGPYTASAVMSFAYRVPEPVVDTNVRRVLARVFGGVEAPWGPSAVRDAAEMRAVSPADPDAANAWNAAAMELGAVVCTAKRPKCEECPVMGLCAWFRAGRPASSTVGRKRQATFAGSDREMRGLVLRELRSIPGGVEIAFLQQHLDPSGADAERFTRAIASLKSDGLIVEREAAEIALAGD</sequence>
<dbReference type="PANTHER" id="PTHR42944">
    <property type="entry name" value="ADENINE DNA GLYCOSYLASE"/>
    <property type="match status" value="1"/>
</dbReference>
<evidence type="ECO:0000256" key="10">
    <source>
        <dbReference type="ARBA" id="ARBA00022801"/>
    </source>
</evidence>
<protein>
    <recommendedName>
        <fullName evidence="6">Adenine DNA glycosylase</fullName>
        <ecNumber evidence="5">3.2.2.31</ecNumber>
    </recommendedName>
</protein>
<evidence type="ECO:0000256" key="15">
    <source>
        <dbReference type="ARBA" id="ARBA00023204"/>
    </source>
</evidence>
<dbReference type="InterPro" id="IPR004035">
    <property type="entry name" value="Endouclease-III_FeS-bd_BS"/>
</dbReference>
<evidence type="ECO:0000259" key="18">
    <source>
        <dbReference type="SMART" id="SM00478"/>
    </source>
</evidence>
<dbReference type="InterPro" id="IPR013332">
    <property type="entry name" value="KPR_N"/>
</dbReference>
<dbReference type="Gene3D" id="1.10.340.30">
    <property type="entry name" value="Hypothetical protein, domain 2"/>
    <property type="match status" value="1"/>
</dbReference>
<dbReference type="InterPro" id="IPR003651">
    <property type="entry name" value="Endonuclease3_FeS-loop_motif"/>
</dbReference>
<accession>A0A7J5B6G8</accession>
<comment type="catalytic activity">
    <reaction evidence="1">
        <text>Hydrolyzes free adenine bases from 7,8-dihydro-8-oxoguanine:adenine mismatched double-stranded DNA, leaving an apurinic site.</text>
        <dbReference type="EC" id="3.2.2.31"/>
    </reaction>
</comment>
<comment type="similarity">
    <text evidence="3">Belongs to the ketopantoate reductase family.</text>
</comment>
<dbReference type="NCBIfam" id="TIGR00745">
    <property type="entry name" value="apbA_panE"/>
    <property type="match status" value="1"/>
</dbReference>
<keyword evidence="7" id="KW-0004">4Fe-4S</keyword>
<dbReference type="InterPro" id="IPR023170">
    <property type="entry name" value="HhH_base_excis_C"/>
</dbReference>
<dbReference type="PANTHER" id="PTHR42944:SF1">
    <property type="entry name" value="ADENINE DNA GLYCOSYLASE"/>
    <property type="match status" value="1"/>
</dbReference>
<evidence type="ECO:0000256" key="5">
    <source>
        <dbReference type="ARBA" id="ARBA00012045"/>
    </source>
</evidence>
<dbReference type="InterPro" id="IPR036291">
    <property type="entry name" value="NAD(P)-bd_dom_sf"/>
</dbReference>
<dbReference type="InterPro" id="IPR008927">
    <property type="entry name" value="6-PGluconate_DH-like_C_sf"/>
</dbReference>
<dbReference type="Pfam" id="PF00730">
    <property type="entry name" value="HhH-GPD"/>
    <property type="match status" value="1"/>
</dbReference>
<evidence type="ECO:0000313" key="19">
    <source>
        <dbReference type="EMBL" id="KAB1639779.1"/>
    </source>
</evidence>
<evidence type="ECO:0000256" key="16">
    <source>
        <dbReference type="ARBA" id="ARBA00023295"/>
    </source>
</evidence>
<evidence type="ECO:0000256" key="7">
    <source>
        <dbReference type="ARBA" id="ARBA00022485"/>
    </source>
</evidence>
<dbReference type="Gene3D" id="3.40.50.720">
    <property type="entry name" value="NAD(P)-binding Rossmann-like Domain"/>
    <property type="match status" value="1"/>
</dbReference>
<proteinExistence type="inferred from homology"/>
<comment type="similarity">
    <text evidence="4">Belongs to the Nth/MutY family.</text>
</comment>
<keyword evidence="9" id="KW-0227">DNA damage</keyword>
<comment type="cofactor">
    <cofactor evidence="2">
        <name>[4Fe-4S] cluster</name>
        <dbReference type="ChEBI" id="CHEBI:49883"/>
    </cofactor>
</comment>
<dbReference type="SUPFAM" id="SSF48150">
    <property type="entry name" value="DNA-glycosylase"/>
    <property type="match status" value="1"/>
</dbReference>
<dbReference type="GO" id="GO:0051539">
    <property type="term" value="F:4 iron, 4 sulfur cluster binding"/>
    <property type="evidence" value="ECO:0007669"/>
    <property type="project" value="UniProtKB-KW"/>
</dbReference>
<dbReference type="SUPFAM" id="SSF48179">
    <property type="entry name" value="6-phosphogluconate dehydrogenase C-terminal domain-like"/>
    <property type="match status" value="1"/>
</dbReference>
<keyword evidence="8" id="KW-0479">Metal-binding</keyword>
<keyword evidence="15" id="KW-0234">DNA repair</keyword>
<dbReference type="AlphaFoldDB" id="A0A7J5B6G8"/>
<keyword evidence="16" id="KW-0326">Glycosidase</keyword>
<dbReference type="Gene3D" id="1.10.1670.10">
    <property type="entry name" value="Helix-hairpin-Helix base-excision DNA repair enzymes (C-terminal)"/>
    <property type="match status" value="1"/>
</dbReference>
<evidence type="ECO:0000256" key="14">
    <source>
        <dbReference type="ARBA" id="ARBA00023014"/>
    </source>
</evidence>
<dbReference type="InterPro" id="IPR004036">
    <property type="entry name" value="Endonuclease-III-like_CS2"/>
</dbReference>
<dbReference type="EMBL" id="WBJX01000001">
    <property type="protein sequence ID" value="KAB1639779.1"/>
    <property type="molecule type" value="Genomic_DNA"/>
</dbReference>
<dbReference type="GO" id="GO:0034039">
    <property type="term" value="F:8-oxo-7,8-dihydroguanine DNA N-glycosylase activity"/>
    <property type="evidence" value="ECO:0007669"/>
    <property type="project" value="TreeGrafter"/>
</dbReference>
<dbReference type="Proteomes" id="UP000490386">
    <property type="component" value="Unassembled WGS sequence"/>
</dbReference>
<dbReference type="GO" id="GO:0035485">
    <property type="term" value="F:adenine/guanine mispair binding"/>
    <property type="evidence" value="ECO:0007669"/>
    <property type="project" value="TreeGrafter"/>
</dbReference>
<evidence type="ECO:0000256" key="3">
    <source>
        <dbReference type="ARBA" id="ARBA00007870"/>
    </source>
</evidence>
<dbReference type="InterPro" id="IPR044298">
    <property type="entry name" value="MIG/MutY"/>
</dbReference>
<name>A0A7J5B6G8_9MICO</name>
<keyword evidence="11" id="KW-0521">NADP</keyword>
<evidence type="ECO:0000256" key="4">
    <source>
        <dbReference type="ARBA" id="ARBA00008343"/>
    </source>
</evidence>
<organism evidence="19 20">
    <name type="scientific">Pseudoclavibacter terrae</name>
    <dbReference type="NCBI Taxonomy" id="1530195"/>
    <lineage>
        <taxon>Bacteria</taxon>
        <taxon>Bacillati</taxon>
        <taxon>Actinomycetota</taxon>
        <taxon>Actinomycetes</taxon>
        <taxon>Micrococcales</taxon>
        <taxon>Microbacteriaceae</taxon>
        <taxon>Pseudoclavibacter</taxon>
    </lineage>
</organism>
<evidence type="ECO:0000256" key="13">
    <source>
        <dbReference type="ARBA" id="ARBA00023004"/>
    </source>
</evidence>
<evidence type="ECO:0000256" key="1">
    <source>
        <dbReference type="ARBA" id="ARBA00000843"/>
    </source>
</evidence>
<dbReference type="SMART" id="SM00525">
    <property type="entry name" value="FES"/>
    <property type="match status" value="1"/>
</dbReference>
<dbReference type="CDD" id="cd00056">
    <property type="entry name" value="ENDO3c"/>
    <property type="match status" value="1"/>
</dbReference>
<dbReference type="GO" id="GO:0032357">
    <property type="term" value="F:oxidized purine DNA binding"/>
    <property type="evidence" value="ECO:0007669"/>
    <property type="project" value="TreeGrafter"/>
</dbReference>
<dbReference type="GO" id="GO:0006298">
    <property type="term" value="P:mismatch repair"/>
    <property type="evidence" value="ECO:0007669"/>
    <property type="project" value="TreeGrafter"/>
</dbReference>
<evidence type="ECO:0000256" key="8">
    <source>
        <dbReference type="ARBA" id="ARBA00022723"/>
    </source>
</evidence>
<evidence type="ECO:0000256" key="12">
    <source>
        <dbReference type="ARBA" id="ARBA00023002"/>
    </source>
</evidence>
<dbReference type="Pfam" id="PF10576">
    <property type="entry name" value="EndIII_4Fe-2S"/>
    <property type="match status" value="1"/>
</dbReference>
<dbReference type="PROSITE" id="PS01155">
    <property type="entry name" value="ENDONUCLEASE_III_2"/>
    <property type="match status" value="1"/>
</dbReference>
<dbReference type="GO" id="GO:0046872">
    <property type="term" value="F:metal ion binding"/>
    <property type="evidence" value="ECO:0007669"/>
    <property type="project" value="UniProtKB-KW"/>
</dbReference>
<dbReference type="SUPFAM" id="SSF51735">
    <property type="entry name" value="NAD(P)-binding Rossmann-fold domains"/>
    <property type="match status" value="1"/>
</dbReference>
<dbReference type="InterPro" id="IPR003710">
    <property type="entry name" value="ApbA"/>
</dbReference>
<feature type="domain" description="HhH-GPD" evidence="18">
    <location>
        <begin position="411"/>
        <end position="563"/>
    </location>
</feature>
<evidence type="ECO:0000256" key="2">
    <source>
        <dbReference type="ARBA" id="ARBA00001966"/>
    </source>
</evidence>
<dbReference type="EC" id="3.2.2.31" evidence="5"/>
<dbReference type="Pfam" id="PF00633">
    <property type="entry name" value="HHH"/>
    <property type="match status" value="1"/>
</dbReference>
<evidence type="ECO:0000256" key="11">
    <source>
        <dbReference type="ARBA" id="ARBA00022857"/>
    </source>
</evidence>
<keyword evidence="13" id="KW-0408">Iron</keyword>
<reference evidence="19 20" key="1">
    <citation type="submission" date="2019-09" db="EMBL/GenBank/DDBJ databases">
        <title>Phylogeny of genus Pseudoclavibacter and closely related genus.</title>
        <authorList>
            <person name="Li Y."/>
        </authorList>
    </citation>
    <scope>NUCLEOTIDE SEQUENCE [LARGE SCALE GENOMIC DNA]</scope>
    <source>
        <strain evidence="19 20">THG-MD12</strain>
    </source>
</reference>
<evidence type="ECO:0000256" key="9">
    <source>
        <dbReference type="ARBA" id="ARBA00022763"/>
    </source>
</evidence>
<comment type="caution">
    <text evidence="19">The sequence shown here is derived from an EMBL/GenBank/DDBJ whole genome shotgun (WGS) entry which is preliminary data.</text>
</comment>
<dbReference type="GO" id="GO:0006284">
    <property type="term" value="P:base-excision repair"/>
    <property type="evidence" value="ECO:0007669"/>
    <property type="project" value="InterPro"/>
</dbReference>
<dbReference type="GO" id="GO:0008677">
    <property type="term" value="F:2-dehydropantoate 2-reductase activity"/>
    <property type="evidence" value="ECO:0007669"/>
    <property type="project" value="InterPro"/>
</dbReference>
<dbReference type="InterPro" id="IPR013752">
    <property type="entry name" value="KPA_reductase"/>
</dbReference>
<dbReference type="Pfam" id="PF02558">
    <property type="entry name" value="ApbA"/>
    <property type="match status" value="1"/>
</dbReference>
<dbReference type="InterPro" id="IPR003265">
    <property type="entry name" value="HhH-GPD_domain"/>
</dbReference>
<dbReference type="InterPro" id="IPR013328">
    <property type="entry name" value="6PGD_dom2"/>
</dbReference>
<evidence type="ECO:0000256" key="6">
    <source>
        <dbReference type="ARBA" id="ARBA00022023"/>
    </source>
</evidence>
<dbReference type="GO" id="GO:0015940">
    <property type="term" value="P:pantothenate biosynthetic process"/>
    <property type="evidence" value="ECO:0007669"/>
    <property type="project" value="InterPro"/>
</dbReference>
<dbReference type="InterPro" id="IPR011257">
    <property type="entry name" value="DNA_glycosylase"/>
</dbReference>
<dbReference type="InterPro" id="IPR000445">
    <property type="entry name" value="HhH_motif"/>
</dbReference>
<gene>
    <name evidence="19" type="ORF">F8O03_05560</name>
</gene>
<keyword evidence="20" id="KW-1185">Reference proteome</keyword>
<feature type="region of interest" description="Disordered" evidence="17">
    <location>
        <begin position="1"/>
        <end position="26"/>
    </location>
</feature>